<evidence type="ECO:0000313" key="9">
    <source>
        <dbReference type="EMBL" id="GLQ35023.1"/>
    </source>
</evidence>
<dbReference type="Proteomes" id="UP001156694">
    <property type="component" value="Unassembled WGS sequence"/>
</dbReference>
<evidence type="ECO:0000256" key="3">
    <source>
        <dbReference type="ARBA" id="ARBA00022989"/>
    </source>
</evidence>
<dbReference type="PANTHER" id="PTHR21624:SF1">
    <property type="entry name" value="ALKYLGLYCEROL MONOOXYGENASE"/>
    <property type="match status" value="1"/>
</dbReference>
<feature type="domain" description="Fatty acid hydroxylase" evidence="8">
    <location>
        <begin position="89"/>
        <end position="226"/>
    </location>
</feature>
<feature type="transmembrane region" description="Helical" evidence="7">
    <location>
        <begin position="85"/>
        <end position="106"/>
    </location>
</feature>
<comment type="caution">
    <text evidence="9">The sequence shown here is derived from an EMBL/GenBank/DDBJ whole genome shotgun (WGS) entry which is preliminary data.</text>
</comment>
<keyword evidence="6 7" id="KW-0472">Membrane</keyword>
<organism evidence="9 10">
    <name type="scientific">Amylibacter marinus</name>
    <dbReference type="NCBI Taxonomy" id="1475483"/>
    <lineage>
        <taxon>Bacteria</taxon>
        <taxon>Pseudomonadati</taxon>
        <taxon>Pseudomonadota</taxon>
        <taxon>Alphaproteobacteria</taxon>
        <taxon>Rhodobacterales</taxon>
        <taxon>Paracoccaceae</taxon>
        <taxon>Amylibacter</taxon>
    </lineage>
</organism>
<evidence type="ECO:0000256" key="1">
    <source>
        <dbReference type="ARBA" id="ARBA00004127"/>
    </source>
</evidence>
<name>A0ABQ5VVA5_9RHOB</name>
<evidence type="ECO:0000256" key="5">
    <source>
        <dbReference type="ARBA" id="ARBA00023098"/>
    </source>
</evidence>
<dbReference type="RefSeq" id="WP_348520657.1">
    <property type="nucleotide sequence ID" value="NZ_BSNN01000002.1"/>
</dbReference>
<evidence type="ECO:0000259" key="8">
    <source>
        <dbReference type="Pfam" id="PF04116"/>
    </source>
</evidence>
<dbReference type="InterPro" id="IPR006694">
    <property type="entry name" value="Fatty_acid_hydroxylase"/>
</dbReference>
<keyword evidence="4" id="KW-0560">Oxidoreductase</keyword>
<evidence type="ECO:0000256" key="6">
    <source>
        <dbReference type="ARBA" id="ARBA00023136"/>
    </source>
</evidence>
<reference evidence="10" key="1">
    <citation type="journal article" date="2019" name="Int. J. Syst. Evol. Microbiol.">
        <title>The Global Catalogue of Microorganisms (GCM) 10K type strain sequencing project: providing services to taxonomists for standard genome sequencing and annotation.</title>
        <authorList>
            <consortium name="The Broad Institute Genomics Platform"/>
            <consortium name="The Broad Institute Genome Sequencing Center for Infectious Disease"/>
            <person name="Wu L."/>
            <person name="Ma J."/>
        </authorList>
    </citation>
    <scope>NUCLEOTIDE SEQUENCE [LARGE SCALE GENOMIC DNA]</scope>
    <source>
        <strain evidence="10">NBRC 110140</strain>
    </source>
</reference>
<evidence type="ECO:0000256" key="2">
    <source>
        <dbReference type="ARBA" id="ARBA00022692"/>
    </source>
</evidence>
<evidence type="ECO:0000313" key="10">
    <source>
        <dbReference type="Proteomes" id="UP001156694"/>
    </source>
</evidence>
<accession>A0ABQ5VVA5</accession>
<dbReference type="EMBL" id="BSNN01000002">
    <property type="protein sequence ID" value="GLQ35023.1"/>
    <property type="molecule type" value="Genomic_DNA"/>
</dbReference>
<evidence type="ECO:0000256" key="7">
    <source>
        <dbReference type="SAM" id="Phobius"/>
    </source>
</evidence>
<protein>
    <recommendedName>
        <fullName evidence="8">Fatty acid hydroxylase domain-containing protein</fullName>
    </recommendedName>
</protein>
<comment type="subcellular location">
    <subcellularLocation>
        <location evidence="1">Endomembrane system</location>
        <topology evidence="1">Multi-pass membrane protein</topology>
    </subcellularLocation>
</comment>
<dbReference type="Pfam" id="PF04116">
    <property type="entry name" value="FA_hydroxylase"/>
    <property type="match status" value="1"/>
</dbReference>
<keyword evidence="5" id="KW-0443">Lipid metabolism</keyword>
<dbReference type="PANTHER" id="PTHR21624">
    <property type="entry name" value="STEROL DESATURASE-RELATED PROTEIN"/>
    <property type="match status" value="1"/>
</dbReference>
<sequence>MNDATLRLAIFLGLLALLIAAEYMVPQRARALPRTSRWRTNISVAFLNVVTLWIMGALLPVMAVGAALDAGAHGFGLLNHLSLPYAVEFMIALIALDFSIWAQHLITHKIPLLWRLHRVHHADRDMDVTTAVRFHPVEIALSMALKIGLIYALGPAALAVLTFEALLNGLAMFNHANIKLPPRVDAILRLFIVTPDMHLVHHSTDRAEHDSNYGFGLSIWDRLFGTYTARPRNGVRDMRIGLHWQDDRPSRLKWVLGLPFHKK</sequence>
<keyword evidence="10" id="KW-1185">Reference proteome</keyword>
<feature type="transmembrane region" description="Helical" evidence="7">
    <location>
        <begin position="149"/>
        <end position="173"/>
    </location>
</feature>
<keyword evidence="3 7" id="KW-1133">Transmembrane helix</keyword>
<dbReference type="InterPro" id="IPR051689">
    <property type="entry name" value="Sterol_desaturase/TMEM195"/>
</dbReference>
<gene>
    <name evidence="9" type="ORF">GCM10007939_13060</name>
</gene>
<proteinExistence type="predicted"/>
<evidence type="ECO:0000256" key="4">
    <source>
        <dbReference type="ARBA" id="ARBA00023002"/>
    </source>
</evidence>
<keyword evidence="2 7" id="KW-0812">Transmembrane</keyword>
<feature type="transmembrane region" description="Helical" evidence="7">
    <location>
        <begin position="41"/>
        <end position="64"/>
    </location>
</feature>